<name>A0A6N8IRM1_9BURK</name>
<proteinExistence type="predicted"/>
<keyword evidence="3" id="KW-1185">Reference proteome</keyword>
<comment type="caution">
    <text evidence="2">The sequence shown here is derived from an EMBL/GenBank/DDBJ whole genome shotgun (WGS) entry which is preliminary data.</text>
</comment>
<evidence type="ECO:0000313" key="2">
    <source>
        <dbReference type="EMBL" id="MVQ29205.1"/>
    </source>
</evidence>
<dbReference type="Proteomes" id="UP000469385">
    <property type="component" value="Unassembled WGS sequence"/>
</dbReference>
<dbReference type="AlphaFoldDB" id="A0A6N8IRM1"/>
<feature type="chain" id="PRO_5027121413" evidence="1">
    <location>
        <begin position="23"/>
        <end position="156"/>
    </location>
</feature>
<sequence>MNTLHRRLVPVLLAIVVTAVAAADADQQKAVTAQAAGTVAAAGPATEAVVFSGQASISGRVVRDTTFGAPPVLEIIVDMKNVTGKGVRSGKAYLVSSESIVRRPLAAFEQVEVSFPFAPDGNVLQARSAMASFGVNYNASKGLTTTPVRISAQNPT</sequence>
<protein>
    <submittedName>
        <fullName evidence="2">Uncharacterized protein</fullName>
    </submittedName>
</protein>
<keyword evidence="1" id="KW-0732">Signal</keyword>
<dbReference type="EMBL" id="WSEL01000003">
    <property type="protein sequence ID" value="MVQ29205.1"/>
    <property type="molecule type" value="Genomic_DNA"/>
</dbReference>
<accession>A0A6N8IRM1</accession>
<evidence type="ECO:0000256" key="1">
    <source>
        <dbReference type="SAM" id="SignalP"/>
    </source>
</evidence>
<reference evidence="2 3" key="1">
    <citation type="submission" date="2019-12" db="EMBL/GenBank/DDBJ databases">
        <authorList>
            <person name="Huq M.A."/>
        </authorList>
    </citation>
    <scope>NUCLEOTIDE SEQUENCE [LARGE SCALE GENOMIC DNA]</scope>
    <source>
        <strain evidence="2 3">MAH-25</strain>
    </source>
</reference>
<gene>
    <name evidence="2" type="ORF">GON04_07095</name>
</gene>
<dbReference type="RefSeq" id="WP_157397232.1">
    <property type="nucleotide sequence ID" value="NZ_WSEL01000003.1"/>
</dbReference>
<evidence type="ECO:0000313" key="3">
    <source>
        <dbReference type="Proteomes" id="UP000469385"/>
    </source>
</evidence>
<feature type="signal peptide" evidence="1">
    <location>
        <begin position="1"/>
        <end position="22"/>
    </location>
</feature>
<organism evidence="2 3">
    <name type="scientific">Ramlibacter pinisoli</name>
    <dbReference type="NCBI Taxonomy" id="2682844"/>
    <lineage>
        <taxon>Bacteria</taxon>
        <taxon>Pseudomonadati</taxon>
        <taxon>Pseudomonadota</taxon>
        <taxon>Betaproteobacteria</taxon>
        <taxon>Burkholderiales</taxon>
        <taxon>Comamonadaceae</taxon>
        <taxon>Ramlibacter</taxon>
    </lineage>
</organism>